<sequence>MERYTSRPPLLSTGLMCCLFAAVILPPLSSKLFFRRSPRVTPSPRDILLSLSQSEISSLPYPPDALPGGRDVPTPYGMIKVFEFGPTSGERVLLLPGLSTPCLSLSKLADALVQKGYRVMLFDYFGRGWSDTPDPDEVDHDERLYASQIMMAVASSEVSWMGDAGRGDNSGFHVIGYSFGGGLAVNFASWFPHLVRSVTAVAPGGLVKRSSNSWRTRLLYSRGMFPEALLRHFVRRRFQPAYKAAQVSVSHDLVPEKAELGQTGRKITGDPFDDAVLSVRQPNVTVASVIAWQLSHHEGFVPAIMSAMRYGPIYEQHQEWRRLGSLLSDRRKDPSLPGLLGGKMLLVLGFSDSIVTAEGILPELEDTLGKDAFEVEVLKAGHEVAIIKGAEVADAATSFWTRCSAAG</sequence>
<feature type="domain" description="AB hydrolase-1" evidence="1">
    <location>
        <begin position="92"/>
        <end position="385"/>
    </location>
</feature>
<dbReference type="PANTHER" id="PTHR43139:SF65">
    <property type="entry name" value="HYDROLASE FAMILY PROTEIN, PUTATIVE (AFU_ORTHOLOGUE AFUA_6G07060)-RELATED"/>
    <property type="match status" value="1"/>
</dbReference>
<organism evidence="2 3">
    <name type="scientific">Cytospora chrysosperma</name>
    <name type="common">Cytospora canker fungus</name>
    <name type="synonym">Sphaeria chrysosperma</name>
    <dbReference type="NCBI Taxonomy" id="252740"/>
    <lineage>
        <taxon>Eukaryota</taxon>
        <taxon>Fungi</taxon>
        <taxon>Dikarya</taxon>
        <taxon>Ascomycota</taxon>
        <taxon>Pezizomycotina</taxon>
        <taxon>Sordariomycetes</taxon>
        <taxon>Sordariomycetidae</taxon>
        <taxon>Diaporthales</taxon>
        <taxon>Cytosporaceae</taxon>
        <taxon>Cytospora</taxon>
    </lineage>
</organism>
<dbReference type="STRING" id="252740.A0A423VD24"/>
<proteinExistence type="predicted"/>
<dbReference type="EMBL" id="LJZO01000062">
    <property type="protein sequence ID" value="ROV88889.1"/>
    <property type="molecule type" value="Genomic_DNA"/>
</dbReference>
<dbReference type="SUPFAM" id="SSF53474">
    <property type="entry name" value="alpha/beta-Hydrolases"/>
    <property type="match status" value="1"/>
</dbReference>
<evidence type="ECO:0000259" key="1">
    <source>
        <dbReference type="Pfam" id="PF00561"/>
    </source>
</evidence>
<protein>
    <recommendedName>
        <fullName evidence="1">AB hydrolase-1 domain-containing protein</fullName>
    </recommendedName>
</protein>
<keyword evidence="3" id="KW-1185">Reference proteome</keyword>
<dbReference type="InterPro" id="IPR052370">
    <property type="entry name" value="Meta-cleavage_hydrolase"/>
</dbReference>
<dbReference type="Pfam" id="PF00561">
    <property type="entry name" value="Abhydrolase_1"/>
    <property type="match status" value="1"/>
</dbReference>
<dbReference type="OrthoDB" id="408373at2759"/>
<name>A0A423VD24_CYTCH</name>
<dbReference type="InterPro" id="IPR029058">
    <property type="entry name" value="AB_hydrolase_fold"/>
</dbReference>
<dbReference type="AlphaFoldDB" id="A0A423VD24"/>
<dbReference type="InterPro" id="IPR000073">
    <property type="entry name" value="AB_hydrolase_1"/>
</dbReference>
<dbReference type="PANTHER" id="PTHR43139">
    <property type="entry name" value="SI:DKEY-122A22.2"/>
    <property type="match status" value="1"/>
</dbReference>
<dbReference type="Gene3D" id="3.40.50.1820">
    <property type="entry name" value="alpha/beta hydrolase"/>
    <property type="match status" value="1"/>
</dbReference>
<dbReference type="GO" id="GO:0005783">
    <property type="term" value="C:endoplasmic reticulum"/>
    <property type="evidence" value="ECO:0007669"/>
    <property type="project" value="TreeGrafter"/>
</dbReference>
<accession>A0A423VD24</accession>
<evidence type="ECO:0000313" key="2">
    <source>
        <dbReference type="EMBL" id="ROV88889.1"/>
    </source>
</evidence>
<reference evidence="2 3" key="1">
    <citation type="submission" date="2015-09" db="EMBL/GenBank/DDBJ databases">
        <title>Host preference determinants of Valsa canker pathogens revealed by comparative genomics.</title>
        <authorList>
            <person name="Yin Z."/>
            <person name="Huang L."/>
        </authorList>
    </citation>
    <scope>NUCLEOTIDE SEQUENCE [LARGE SCALE GENOMIC DNA]</scope>
    <source>
        <strain evidence="2 3">YSFL</strain>
    </source>
</reference>
<gene>
    <name evidence="2" type="ORF">VSDG_08925</name>
</gene>
<dbReference type="Proteomes" id="UP000284375">
    <property type="component" value="Unassembled WGS sequence"/>
</dbReference>
<comment type="caution">
    <text evidence="2">The sequence shown here is derived from an EMBL/GenBank/DDBJ whole genome shotgun (WGS) entry which is preliminary data.</text>
</comment>
<evidence type="ECO:0000313" key="3">
    <source>
        <dbReference type="Proteomes" id="UP000284375"/>
    </source>
</evidence>